<dbReference type="PRINTS" id="PR00111">
    <property type="entry name" value="ABHYDROLASE"/>
</dbReference>
<keyword evidence="4" id="KW-1185">Reference proteome</keyword>
<dbReference type="RefSeq" id="WP_264893253.1">
    <property type="nucleotide sequence ID" value="NZ_CP110257.1"/>
</dbReference>
<evidence type="ECO:0000313" key="3">
    <source>
        <dbReference type="EMBL" id="UZD55499.1"/>
    </source>
</evidence>
<evidence type="ECO:0000259" key="2">
    <source>
        <dbReference type="Pfam" id="PF00561"/>
    </source>
</evidence>
<dbReference type="PRINTS" id="PR00412">
    <property type="entry name" value="EPOXHYDRLASE"/>
</dbReference>
<organism evidence="3 4">
    <name type="scientific">Caldimonas aquatica</name>
    <dbReference type="NCBI Taxonomy" id="376175"/>
    <lineage>
        <taxon>Bacteria</taxon>
        <taxon>Pseudomonadati</taxon>
        <taxon>Pseudomonadota</taxon>
        <taxon>Betaproteobacteria</taxon>
        <taxon>Burkholderiales</taxon>
        <taxon>Sphaerotilaceae</taxon>
        <taxon>Caldimonas</taxon>
    </lineage>
</organism>
<dbReference type="Pfam" id="PF00561">
    <property type="entry name" value="Abhydrolase_1"/>
    <property type="match status" value="1"/>
</dbReference>
<dbReference type="PANTHER" id="PTHR43329">
    <property type="entry name" value="EPOXIDE HYDROLASE"/>
    <property type="match status" value="1"/>
</dbReference>
<dbReference type="EMBL" id="CP110257">
    <property type="protein sequence ID" value="UZD55499.1"/>
    <property type="molecule type" value="Genomic_DNA"/>
</dbReference>
<proteinExistence type="predicted"/>
<dbReference type="InterPro" id="IPR029058">
    <property type="entry name" value="AB_hydrolase_fold"/>
</dbReference>
<dbReference type="InterPro" id="IPR000639">
    <property type="entry name" value="Epox_hydrolase-like"/>
</dbReference>
<gene>
    <name evidence="3" type="ORF">OMP39_02620</name>
</gene>
<evidence type="ECO:0000256" key="1">
    <source>
        <dbReference type="ARBA" id="ARBA00022801"/>
    </source>
</evidence>
<dbReference type="GO" id="GO:0016787">
    <property type="term" value="F:hydrolase activity"/>
    <property type="evidence" value="ECO:0007669"/>
    <property type="project" value="UniProtKB-KW"/>
</dbReference>
<dbReference type="InterPro" id="IPR000073">
    <property type="entry name" value="AB_hydrolase_1"/>
</dbReference>
<feature type="domain" description="AB hydrolase-1" evidence="2">
    <location>
        <begin position="30"/>
        <end position="286"/>
    </location>
</feature>
<reference evidence="3" key="1">
    <citation type="submission" date="2022-10" db="EMBL/GenBank/DDBJ databases">
        <title>Complete genome sequence of Schlegelella aquatica LMG 23380.</title>
        <authorList>
            <person name="Musilova J."/>
            <person name="Kourilova X."/>
            <person name="Bezdicek M."/>
            <person name="Hermankova K."/>
            <person name="Obruca S."/>
            <person name="Sedlar K."/>
        </authorList>
    </citation>
    <scope>NUCLEOTIDE SEQUENCE</scope>
    <source>
        <strain evidence="3">LMG 23380</strain>
    </source>
</reference>
<name>A0ABY6MU42_9BURK</name>
<evidence type="ECO:0000313" key="4">
    <source>
        <dbReference type="Proteomes" id="UP001163266"/>
    </source>
</evidence>
<keyword evidence="1 3" id="KW-0378">Hydrolase</keyword>
<dbReference type="Gene3D" id="3.40.50.1820">
    <property type="entry name" value="alpha/beta hydrolase"/>
    <property type="match status" value="1"/>
</dbReference>
<dbReference type="SUPFAM" id="SSF53474">
    <property type="entry name" value="alpha/beta-Hydrolases"/>
    <property type="match status" value="1"/>
</dbReference>
<accession>A0ABY6MU42</accession>
<dbReference type="Proteomes" id="UP001163266">
    <property type="component" value="Chromosome"/>
</dbReference>
<sequence>MSPVEMETFTAELAHGIRLVCRRAGPAGAPVLVMLHGFPEAAFAWDDVAARLAPRWRVVAPNLRGYAGSSTPKDVEAYRAKHLVQDVAELLRQLGAPVAALVAHDWGGAVAWNLAVQQPELIERLVIVNSPHPATFLRELKHNPAQQAASAYMNFLCRPDAEQLLAADDYARLWPFFERMGAAAEGGWLDEAMRERYREVWRQGLTGPLNYYRASPLRPPTDRDAAATRVELRPEQVTVRVPTLVLWGEADTALPPALLDGLEDYVPRLTVRRRPHATHWILHEEPQWVAEQIEAFLDGRL</sequence>
<protein>
    <submittedName>
        <fullName evidence="3">Alpha/beta fold hydrolase</fullName>
    </submittedName>
</protein>